<proteinExistence type="predicted"/>
<dbReference type="GO" id="GO:0009166">
    <property type="term" value="P:nucleotide catabolic process"/>
    <property type="evidence" value="ECO:0007669"/>
    <property type="project" value="InterPro"/>
</dbReference>
<dbReference type="Gene3D" id="3.90.780.10">
    <property type="entry name" value="5'-Nucleotidase, C-terminal domain"/>
    <property type="match status" value="1"/>
</dbReference>
<gene>
    <name evidence="2" type="ORF">GLV81_15095</name>
</gene>
<dbReference type="PANTHER" id="PTHR11575">
    <property type="entry name" value="5'-NUCLEOTIDASE-RELATED"/>
    <property type="match status" value="1"/>
</dbReference>
<dbReference type="InterPro" id="IPR036907">
    <property type="entry name" value="5'-Nucleotdase_C_sf"/>
</dbReference>
<dbReference type="PANTHER" id="PTHR11575:SF24">
    <property type="entry name" value="5'-NUCLEOTIDASE"/>
    <property type="match status" value="1"/>
</dbReference>
<dbReference type="AlphaFoldDB" id="A0A6I6GFW5"/>
<evidence type="ECO:0000259" key="1">
    <source>
        <dbReference type="Pfam" id="PF02872"/>
    </source>
</evidence>
<dbReference type="EMBL" id="CP046566">
    <property type="protein sequence ID" value="QGW29260.1"/>
    <property type="molecule type" value="Genomic_DNA"/>
</dbReference>
<dbReference type="InterPro" id="IPR006179">
    <property type="entry name" value="5_nucleotidase/apyrase"/>
</dbReference>
<dbReference type="RefSeq" id="WP_157479612.1">
    <property type="nucleotide sequence ID" value="NZ_CP046566.1"/>
</dbReference>
<dbReference type="InterPro" id="IPR008334">
    <property type="entry name" value="5'-Nucleotdase_C"/>
</dbReference>
<feature type="domain" description="5'-Nucleotidase C-terminal" evidence="1">
    <location>
        <begin position="2"/>
        <end position="124"/>
    </location>
</feature>
<dbReference type="PRINTS" id="PR01607">
    <property type="entry name" value="APYRASEFAMLY"/>
</dbReference>
<evidence type="ECO:0000313" key="3">
    <source>
        <dbReference type="Proteomes" id="UP000426027"/>
    </source>
</evidence>
<protein>
    <recommendedName>
        <fullName evidence="1">5'-Nucleotidase C-terminal domain-containing protein</fullName>
    </recommendedName>
</protein>
<dbReference type="GO" id="GO:0016787">
    <property type="term" value="F:hydrolase activity"/>
    <property type="evidence" value="ECO:0007669"/>
    <property type="project" value="InterPro"/>
</dbReference>
<organism evidence="2 3">
    <name type="scientific">Phnomibacter ginsenosidimutans</name>
    <dbReference type="NCBI Taxonomy" id="2676868"/>
    <lineage>
        <taxon>Bacteria</taxon>
        <taxon>Pseudomonadati</taxon>
        <taxon>Bacteroidota</taxon>
        <taxon>Chitinophagia</taxon>
        <taxon>Chitinophagales</taxon>
        <taxon>Chitinophagaceae</taxon>
        <taxon>Phnomibacter</taxon>
    </lineage>
</organism>
<dbReference type="Pfam" id="PF02872">
    <property type="entry name" value="5_nucleotid_C"/>
    <property type="match status" value="1"/>
</dbReference>
<accession>A0A6I6GFW5</accession>
<dbReference type="SUPFAM" id="SSF55816">
    <property type="entry name" value="5'-nucleotidase (syn. UDP-sugar hydrolase), C-terminal domain"/>
    <property type="match status" value="1"/>
</dbReference>
<dbReference type="Proteomes" id="UP000426027">
    <property type="component" value="Chromosome"/>
</dbReference>
<dbReference type="KEGG" id="fls:GLV81_15095"/>
<sequence length="164" mass="17852">MTDAFLSESKKVFQQPVDIALMNFGGIRTPAMQKGNITVGTIYELMPFDNLMVLVTMSGTELQQLLNHVAGRGGWPISGGSYNIQNKQAVDVRIADAALQPNKQYTVALSDYVANGGDDCSMLTKLKQINKGYLQRDALIDYVKSLTAAGKKLDIPAGKRVNIL</sequence>
<name>A0A6I6GFW5_9BACT</name>
<keyword evidence="3" id="KW-1185">Reference proteome</keyword>
<evidence type="ECO:0000313" key="2">
    <source>
        <dbReference type="EMBL" id="QGW29260.1"/>
    </source>
</evidence>
<reference evidence="2 3" key="1">
    <citation type="submission" date="2019-11" db="EMBL/GenBank/DDBJ databases">
        <authorList>
            <person name="Im W.T."/>
        </authorList>
    </citation>
    <scope>NUCLEOTIDE SEQUENCE [LARGE SCALE GENOMIC DNA]</scope>
    <source>
        <strain evidence="2 3">SB-02</strain>
    </source>
</reference>